<dbReference type="InterPro" id="IPR000412">
    <property type="entry name" value="ABC_2_transport"/>
</dbReference>
<dbReference type="Pfam" id="PF01061">
    <property type="entry name" value="ABC2_membrane"/>
    <property type="match status" value="1"/>
</dbReference>
<accession>A0A7Y3XZK4</accession>
<feature type="domain" description="ABC transmembrane type-2" evidence="6">
    <location>
        <begin position="21"/>
        <end position="243"/>
    </location>
</feature>
<dbReference type="RefSeq" id="WP_171303794.1">
    <property type="nucleotide sequence ID" value="NZ_JABFIF010000023.1"/>
</dbReference>
<dbReference type="Proteomes" id="UP000528432">
    <property type="component" value="Unassembled WGS sequence"/>
</dbReference>
<dbReference type="PANTHER" id="PTHR43332">
    <property type="entry name" value="INNER MEMBRANE TRANSPORT PERMEASE YADH-RELATED"/>
    <property type="match status" value="1"/>
</dbReference>
<feature type="transmembrane region" description="Helical" evidence="5">
    <location>
        <begin position="106"/>
        <end position="126"/>
    </location>
</feature>
<dbReference type="EMBL" id="JABFIF010000023">
    <property type="protein sequence ID" value="NOH16763.1"/>
    <property type="molecule type" value="Genomic_DNA"/>
</dbReference>
<evidence type="ECO:0000256" key="4">
    <source>
        <dbReference type="ARBA" id="ARBA00023136"/>
    </source>
</evidence>
<keyword evidence="3 5" id="KW-1133">Transmembrane helix</keyword>
<comment type="similarity">
    <text evidence="5">Belongs to the ABC-2 integral membrane protein family.</text>
</comment>
<keyword evidence="4 5" id="KW-0472">Membrane</keyword>
<evidence type="ECO:0000259" key="6">
    <source>
        <dbReference type="PROSITE" id="PS51012"/>
    </source>
</evidence>
<dbReference type="GO" id="GO:0140359">
    <property type="term" value="F:ABC-type transporter activity"/>
    <property type="evidence" value="ECO:0007669"/>
    <property type="project" value="InterPro"/>
</dbReference>
<dbReference type="PROSITE" id="PS51012">
    <property type="entry name" value="ABC_TM2"/>
    <property type="match status" value="1"/>
</dbReference>
<dbReference type="PANTHER" id="PTHR43332:SF2">
    <property type="entry name" value="INNER MEMBRANE TRANSPORT PERMEASE YADH"/>
    <property type="match status" value="1"/>
</dbReference>
<comment type="subcellular location">
    <subcellularLocation>
        <location evidence="5">Cell membrane</location>
        <topology evidence="5">Multi-pass membrane protein</topology>
    </subcellularLocation>
    <subcellularLocation>
        <location evidence="1">Membrane</location>
        <topology evidence="1">Multi-pass membrane protein</topology>
    </subcellularLocation>
</comment>
<dbReference type="InterPro" id="IPR047817">
    <property type="entry name" value="ABC2_TM_bact-type"/>
</dbReference>
<feature type="transmembrane region" description="Helical" evidence="5">
    <location>
        <begin position="218"/>
        <end position="237"/>
    </location>
</feature>
<evidence type="ECO:0000256" key="3">
    <source>
        <dbReference type="ARBA" id="ARBA00022989"/>
    </source>
</evidence>
<evidence type="ECO:0000256" key="1">
    <source>
        <dbReference type="ARBA" id="ARBA00004141"/>
    </source>
</evidence>
<feature type="transmembrane region" description="Helical" evidence="5">
    <location>
        <begin position="164"/>
        <end position="183"/>
    </location>
</feature>
<feature type="transmembrane region" description="Helical" evidence="5">
    <location>
        <begin position="20"/>
        <end position="40"/>
    </location>
</feature>
<proteinExistence type="inferred from homology"/>
<name>A0A7Y3XZK4_CLOCO</name>
<evidence type="ECO:0000313" key="7">
    <source>
        <dbReference type="EMBL" id="NOH16763.1"/>
    </source>
</evidence>
<dbReference type="GO" id="GO:0043190">
    <property type="term" value="C:ATP-binding cassette (ABC) transporter complex"/>
    <property type="evidence" value="ECO:0007669"/>
    <property type="project" value="InterPro"/>
</dbReference>
<protein>
    <recommendedName>
        <fullName evidence="5">Transport permease protein</fullName>
    </recommendedName>
</protein>
<comment type="caution">
    <text evidence="7">The sequence shown here is derived from an EMBL/GenBank/DDBJ whole genome shotgun (WGS) entry which is preliminary data.</text>
</comment>
<dbReference type="InterPro" id="IPR013525">
    <property type="entry name" value="ABC2_TM"/>
</dbReference>
<feature type="transmembrane region" description="Helical" evidence="5">
    <location>
        <begin position="135"/>
        <end position="158"/>
    </location>
</feature>
<sequence>MSTFMSILWQEYVLFKRKFWTITLAAMVSPILYLIAFGWGLGGGLTVEGQSYINFVIPGIIALTTMTVSFSNTSSSVNISRIFYKTFEAFMIAPITVASYSLGKIVAGALMGMYSAFLIISLSLIFRTGLTISPYFVLIVMLNCLVFSAIGFTAGIYIKSHKDMSKFSSFIITPMSFLCGTFFSLEKMPSIIKDIIWLLPLTHTSLGLRSSGEDLISMLIHPVILIIYFMIVFAIGIKGCKTAE</sequence>
<dbReference type="InterPro" id="IPR052522">
    <property type="entry name" value="ABC-2_transport_permease"/>
</dbReference>
<dbReference type="PRINTS" id="PR00164">
    <property type="entry name" value="ABC2TRNSPORT"/>
</dbReference>
<evidence type="ECO:0000256" key="2">
    <source>
        <dbReference type="ARBA" id="ARBA00022692"/>
    </source>
</evidence>
<organism evidence="7 8">
    <name type="scientific">Clostridium cochlearium</name>
    <dbReference type="NCBI Taxonomy" id="1494"/>
    <lineage>
        <taxon>Bacteria</taxon>
        <taxon>Bacillati</taxon>
        <taxon>Bacillota</taxon>
        <taxon>Clostridia</taxon>
        <taxon>Eubacteriales</taxon>
        <taxon>Clostridiaceae</taxon>
        <taxon>Clostridium</taxon>
    </lineage>
</organism>
<evidence type="ECO:0000313" key="8">
    <source>
        <dbReference type="Proteomes" id="UP000528432"/>
    </source>
</evidence>
<gene>
    <name evidence="7" type="ORF">HMJ28_10260</name>
</gene>
<keyword evidence="5" id="KW-1003">Cell membrane</keyword>
<keyword evidence="5" id="KW-0813">Transport</keyword>
<dbReference type="AlphaFoldDB" id="A0A7Y3XZK4"/>
<evidence type="ECO:0000256" key="5">
    <source>
        <dbReference type="RuleBase" id="RU361157"/>
    </source>
</evidence>
<keyword evidence="2 5" id="KW-0812">Transmembrane</keyword>
<feature type="transmembrane region" description="Helical" evidence="5">
    <location>
        <begin position="52"/>
        <end position="70"/>
    </location>
</feature>
<reference evidence="7 8" key="1">
    <citation type="submission" date="2020-05" db="EMBL/GenBank/DDBJ databases">
        <title>Draft genome sequence of Clostridium cochlearium strain AGROS13 isolated from a sheep dairy farm in New Zealand.</title>
        <authorList>
            <person name="Gupta T.B."/>
            <person name="Jauregui R."/>
            <person name="Risson A.N."/>
            <person name="Brightwell G."/>
            <person name="Maclean P."/>
        </authorList>
    </citation>
    <scope>NUCLEOTIDE SEQUENCE [LARGE SCALE GENOMIC DNA]</scope>
    <source>
        <strain evidence="7 8">AGROS13</strain>
    </source>
</reference>